<sequence length="126" mass="14643">MSAFENALKAYITATNTHRFEEVEKCLHPHAVYWFTDETCTTMEQIRAYFEHAWNTVQDEIYSAHNVYWLTTGDDNATCIYTFHYEGIMNGKHVTGSGRATNVFTKVKHGEWLLIHEHLSAPSERK</sequence>
<dbReference type="RefSeq" id="WP_053431208.1">
    <property type="nucleotide sequence ID" value="NZ_CP040441.1"/>
</dbReference>
<dbReference type="PATRIC" id="fig|136160.3.peg.2387"/>
<dbReference type="GeneID" id="87597517"/>
<name>A0A0M0KK11_ALKHA</name>
<dbReference type="Gene3D" id="3.10.450.50">
    <property type="match status" value="1"/>
</dbReference>
<dbReference type="EMBL" id="LILD01000001">
    <property type="protein sequence ID" value="KOO39144.1"/>
    <property type="molecule type" value="Genomic_DNA"/>
</dbReference>
<dbReference type="AlphaFoldDB" id="A0A0M0KK11"/>
<accession>A0A0M0KK11</accession>
<dbReference type="Pfam" id="PF14534">
    <property type="entry name" value="DUF4440"/>
    <property type="match status" value="1"/>
</dbReference>
<feature type="domain" description="DUF4440" evidence="1">
    <location>
        <begin position="9"/>
        <end position="114"/>
    </location>
</feature>
<gene>
    <name evidence="2" type="ORF">AMD02_10010</name>
</gene>
<evidence type="ECO:0000313" key="2">
    <source>
        <dbReference type="EMBL" id="KOO39144.1"/>
    </source>
</evidence>
<comment type="caution">
    <text evidence="2">The sequence shown here is derived from an EMBL/GenBank/DDBJ whole genome shotgun (WGS) entry which is preliminary data.</text>
</comment>
<dbReference type="InterPro" id="IPR032710">
    <property type="entry name" value="NTF2-like_dom_sf"/>
</dbReference>
<dbReference type="InterPro" id="IPR027843">
    <property type="entry name" value="DUF4440"/>
</dbReference>
<proteinExistence type="predicted"/>
<reference evidence="2" key="1">
    <citation type="submission" date="2015-08" db="EMBL/GenBank/DDBJ databases">
        <title>Complete DNA Sequence of Pseudomonas syringae pv. actinidiae, the Causal Agent of Kiwifruit Canker Disease.</title>
        <authorList>
            <person name="Rikkerink E.H.A."/>
            <person name="Fineran P.C."/>
        </authorList>
    </citation>
    <scope>NUCLEOTIDE SEQUENCE</scope>
    <source>
        <strain evidence="2">DSM 13666</strain>
    </source>
</reference>
<evidence type="ECO:0000259" key="1">
    <source>
        <dbReference type="Pfam" id="PF14534"/>
    </source>
</evidence>
<dbReference type="SUPFAM" id="SSF54427">
    <property type="entry name" value="NTF2-like"/>
    <property type="match status" value="1"/>
</dbReference>
<protein>
    <submittedName>
        <fullName evidence="2">Cag pathogenicity island protein Cag4</fullName>
    </submittedName>
</protein>
<organism evidence="2">
    <name type="scientific">Halalkalibacterium halodurans</name>
    <name type="common">Bacillus halodurans</name>
    <dbReference type="NCBI Taxonomy" id="86665"/>
    <lineage>
        <taxon>Bacteria</taxon>
        <taxon>Bacillati</taxon>
        <taxon>Bacillota</taxon>
        <taxon>Bacilli</taxon>
        <taxon>Bacillales</taxon>
        <taxon>Bacillaceae</taxon>
        <taxon>Halalkalibacterium (ex Joshi et al. 2022)</taxon>
    </lineage>
</organism>